<dbReference type="InterPro" id="IPR011460">
    <property type="entry name" value="Lcl_C"/>
</dbReference>
<dbReference type="PANTHER" id="PTHR35812">
    <property type="entry name" value="LIPOPROTEIN"/>
    <property type="match status" value="1"/>
</dbReference>
<dbReference type="EMBL" id="JACADJ010000036">
    <property type="protein sequence ID" value="NWH05512.1"/>
    <property type="molecule type" value="Genomic_DNA"/>
</dbReference>
<dbReference type="Proteomes" id="UP000553343">
    <property type="component" value="Unassembled WGS sequence"/>
</dbReference>
<dbReference type="AlphaFoldDB" id="A0A850T7T9"/>
<name>A0A850T7T9_9BACT</name>
<feature type="domain" description="Lcl C-terminal" evidence="1">
    <location>
        <begin position="84"/>
        <end position="196"/>
    </location>
</feature>
<accession>A0A850T7T9</accession>
<evidence type="ECO:0000313" key="3">
    <source>
        <dbReference type="Proteomes" id="UP000553343"/>
    </source>
</evidence>
<organism evidence="2 3">
    <name type="scientific">Desulfobacter latus</name>
    <dbReference type="NCBI Taxonomy" id="2292"/>
    <lineage>
        <taxon>Bacteria</taxon>
        <taxon>Pseudomonadati</taxon>
        <taxon>Thermodesulfobacteriota</taxon>
        <taxon>Desulfobacteria</taxon>
        <taxon>Desulfobacterales</taxon>
        <taxon>Desulfobacteraceae</taxon>
        <taxon>Desulfobacter</taxon>
    </lineage>
</organism>
<evidence type="ECO:0000259" key="1">
    <source>
        <dbReference type="Pfam" id="PF07603"/>
    </source>
</evidence>
<sequence>MKNNVSLKLLFYKDLISVSAIICMLLIGMCCVVHAGDYKLPDTGIEKCYDNGHEIPCPDQGKPFYGQDAQYDGPAPAYQDNGDGTVTDLNTGLMWQQEDDDTRRTWQDAVDYCDALVFAGYSDWHLPTRRELFSIVNLGRYDPAIDTDYFPGCNSSYYWSGSMYASNSSDAWDVYFNHGYVYHYARTHNFYVRCVRSGP</sequence>
<evidence type="ECO:0000313" key="2">
    <source>
        <dbReference type="EMBL" id="NWH05512.1"/>
    </source>
</evidence>
<comment type="caution">
    <text evidence="2">The sequence shown here is derived from an EMBL/GenBank/DDBJ whole genome shotgun (WGS) entry which is preliminary data.</text>
</comment>
<proteinExistence type="predicted"/>
<reference evidence="2 3" key="1">
    <citation type="submission" date="2020-06" db="EMBL/GenBank/DDBJ databases">
        <title>High-quality draft genome of sulfate reducer Desulfobacter latus type strain AcrS2 isolated from marine sediment.</title>
        <authorList>
            <person name="Hoppe M."/>
            <person name="Larsen C.K."/>
            <person name="Marshall I.P.G."/>
            <person name="Schramm A."/>
            <person name="Marietou A.G."/>
        </authorList>
    </citation>
    <scope>NUCLEOTIDE SEQUENCE [LARGE SCALE GENOMIC DNA]</scope>
    <source>
        <strain evidence="2 3">AcRS2</strain>
    </source>
</reference>
<keyword evidence="3" id="KW-1185">Reference proteome</keyword>
<dbReference type="RefSeq" id="WP_218576682.1">
    <property type="nucleotide sequence ID" value="NZ_JACADJ010000036.1"/>
</dbReference>
<protein>
    <submittedName>
        <fullName evidence="2">DUF1566 domain-containing protein</fullName>
    </submittedName>
</protein>
<dbReference type="PANTHER" id="PTHR35812:SF1">
    <property type="entry name" value="LIPOPROTEIN"/>
    <property type="match status" value="1"/>
</dbReference>
<gene>
    <name evidence="2" type="ORF">HXW94_11010</name>
</gene>
<dbReference type="Pfam" id="PF07603">
    <property type="entry name" value="Lcl_C"/>
    <property type="match status" value="1"/>
</dbReference>